<dbReference type="GO" id="GO:0016020">
    <property type="term" value="C:membrane"/>
    <property type="evidence" value="ECO:0007669"/>
    <property type="project" value="InterPro"/>
</dbReference>
<protein>
    <recommendedName>
        <fullName evidence="5">Galactosyl transferase GMA12/MNN10 family protein</fullName>
    </recommendedName>
</protein>
<gene>
    <name evidence="3" type="ordered locus">CFU_3658</name>
</gene>
<evidence type="ECO:0008006" key="5">
    <source>
        <dbReference type="Google" id="ProtNLM"/>
    </source>
</evidence>
<evidence type="ECO:0000256" key="1">
    <source>
        <dbReference type="ARBA" id="ARBA00022676"/>
    </source>
</evidence>
<reference evidence="3 4" key="1">
    <citation type="journal article" date="2004" name="Environ. Microbiol.">
        <title>Phylogeny-function analysis of (meta)genomic libraries: screening for expression of ribosomal RNA genes by large-insert library fluorescent in situ hybridization (LIL-FISH).</title>
        <authorList>
            <person name="Leveau J.H."/>
            <person name="Gerards S."/>
            <person name="de Boer W."/>
            <person name="van Veen J.A."/>
        </authorList>
    </citation>
    <scope>NUCLEOTIDE SEQUENCE [LARGE SCALE GENOMIC DNA]</scope>
    <source>
        <strain evidence="3 4">Ter331</strain>
    </source>
</reference>
<dbReference type="HOGENOM" id="CLU_383439_0_0_4"/>
<dbReference type="PANTHER" id="PTHR31306:SF4">
    <property type="entry name" value="ALPHA-1,2-GALACTOSYLTRANSFERASE"/>
    <property type="match status" value="1"/>
</dbReference>
<evidence type="ECO:0000313" key="3">
    <source>
        <dbReference type="EMBL" id="AEK63482.1"/>
    </source>
</evidence>
<evidence type="ECO:0000313" key="4">
    <source>
        <dbReference type="Proteomes" id="UP000008392"/>
    </source>
</evidence>
<dbReference type="InterPro" id="IPR029044">
    <property type="entry name" value="Nucleotide-diphossugar_trans"/>
</dbReference>
<organism evidence="3 4">
    <name type="scientific">Collimonas fungivorans (strain Ter331)</name>
    <dbReference type="NCBI Taxonomy" id="1005048"/>
    <lineage>
        <taxon>Bacteria</taxon>
        <taxon>Pseudomonadati</taxon>
        <taxon>Pseudomonadota</taxon>
        <taxon>Betaproteobacteria</taxon>
        <taxon>Burkholderiales</taxon>
        <taxon>Oxalobacteraceae</taxon>
        <taxon>Collimonas</taxon>
    </lineage>
</organism>
<dbReference type="InterPro" id="IPR008630">
    <property type="entry name" value="Glyco_trans_34"/>
</dbReference>
<dbReference type="Gene3D" id="3.90.550.10">
    <property type="entry name" value="Spore Coat Polysaccharide Biosynthesis Protein SpsA, Chain A"/>
    <property type="match status" value="1"/>
</dbReference>
<dbReference type="EMBL" id="CP002745">
    <property type="protein sequence ID" value="AEK63482.1"/>
    <property type="molecule type" value="Genomic_DNA"/>
</dbReference>
<dbReference type="STRING" id="1005048.CFU_3658"/>
<dbReference type="Proteomes" id="UP000008392">
    <property type="component" value="Chromosome"/>
</dbReference>
<dbReference type="AlphaFoldDB" id="G0AAV8"/>
<proteinExistence type="predicted"/>
<dbReference type="GO" id="GO:0006487">
    <property type="term" value="P:protein N-linked glycosylation"/>
    <property type="evidence" value="ECO:0007669"/>
    <property type="project" value="TreeGrafter"/>
</dbReference>
<evidence type="ECO:0000256" key="2">
    <source>
        <dbReference type="ARBA" id="ARBA00022679"/>
    </source>
</evidence>
<keyword evidence="1" id="KW-0328">Glycosyltransferase</keyword>
<dbReference type="eggNOG" id="ENOG5031FVD">
    <property type="taxonomic scope" value="Bacteria"/>
</dbReference>
<name>G0AAV8_COLFT</name>
<sequence>MAGGNSDQRQPLLDLVDGPDADHLVRQAPFAFVGAFDDVAARRGEMERPQFQVQAAPFAQGDLAVRFKAAERITGGQQVKGAAVADVLQRGKNPLQRQMHQAVPAKHRIGPGQRGIDQVELHELPPGLAEFLAVALDQLRHDIGADIVDPGEVDMLHPVEIAAGQIQHRADIELLQQVRQLALQVPGPVQLGAWSGNRFAAPPIVTLIDLGKNLLRLAHGSRFLSSLFYYRQALLAESNLLNNGDKSNLDVKIRVACSPCPELRYRREVKMALCISVFERLDPQVLRNHQHYCSLFGYPHRWVETAHIAHPMLRQAYRYHVLLQELRQAADNDWVLLLDCNAVIVHPLAMDTLLAGRDALLVKGPTRSPSGEPRVVMNNMLALRNTAENRKILHDIVFILHKALIRDEIGRSELSLLEQFPALDVNAMIGDGYVNVSWYISKWFDARIFVLNLGPWPSAEGEPDHDILFDLRMKNLLVRQVNGALIDGLPLLKTPAYPALSEEPLSSFNPQGKIALVTLYTHHIADYARISEHNVKRYCDRHGYAYHVYRAIPEQLDSSISGSWVKSWLLARHLAEHDWVIWIDADILFTNPSKKLEPLLAGRDLLFAKDIGGWELNSGVMAFRNTAENAALLEQIWQCVNQVDDKSSVYSSQGDQFHTIEALRAAGKLNEQSIVDCLAINTPPQFSTSDTLLTHYFGWGEPYRSVYMADDDTMSQRNRGN</sequence>
<dbReference type="GO" id="GO:0016757">
    <property type="term" value="F:glycosyltransferase activity"/>
    <property type="evidence" value="ECO:0007669"/>
    <property type="project" value="UniProtKB-KW"/>
</dbReference>
<accession>G0AAV8</accession>
<reference evidence="4" key="6">
    <citation type="submission" date="2011-05" db="EMBL/GenBank/DDBJ databases">
        <title>Complete sequence of Collimonas fungivorans Ter331.</title>
        <authorList>
            <person name="Leveau J.H."/>
        </authorList>
    </citation>
    <scope>NUCLEOTIDE SEQUENCE [LARGE SCALE GENOMIC DNA]</scope>
    <source>
        <strain evidence="4">Ter331</strain>
    </source>
</reference>
<reference evidence="3 4" key="2">
    <citation type="journal article" date="2006" name="J. Microbiol. Methods">
        <title>Genomic flank-sequencing of plasposon insertion sites for rapid identification of functional genes.</title>
        <authorList>
            <person name="Leveau J.H."/>
            <person name="Gerards S."/>
            <person name="Fritsche K."/>
            <person name="Zondag G."/>
            <person name="van Veen J.A."/>
        </authorList>
    </citation>
    <scope>NUCLEOTIDE SEQUENCE [LARGE SCALE GENOMIC DNA]</scope>
    <source>
        <strain evidence="3 4">Ter331</strain>
    </source>
</reference>
<dbReference type="PANTHER" id="PTHR31306">
    <property type="entry name" value="ALPHA-1,6-MANNOSYLTRANSFERASE MNN11-RELATED"/>
    <property type="match status" value="1"/>
</dbReference>
<reference evidence="3 4" key="4">
    <citation type="journal article" date="2010" name="Environ. Microbiol.">
        <title>The bacterial genus Collimonas: mycophagy, weathering and other adaptive solutions to life in oligotrophic soil environments.</title>
        <authorList>
            <person name="Leveau J.H."/>
            <person name="Uroz S."/>
            <person name="de Boer W."/>
        </authorList>
    </citation>
    <scope>NUCLEOTIDE SEQUENCE [LARGE SCALE GENOMIC DNA]</scope>
    <source>
        <strain evidence="3 4">Ter331</strain>
    </source>
</reference>
<dbReference type="KEGG" id="cfu:CFU_3658"/>
<keyword evidence="2" id="KW-0808">Transferase</keyword>
<reference evidence="3 4" key="3">
    <citation type="journal article" date="2008" name="FEMS Microbiol. Ecol.">
        <title>Identification and characterization of genes underlying chitinolysis in Collimonas fungivorans Ter331.</title>
        <authorList>
            <person name="Fritsche K."/>
            <person name="de Boer W."/>
            <person name="Gerards S."/>
            <person name="van den Berg M."/>
            <person name="van Veen J.A."/>
            <person name="Leveau J.H."/>
        </authorList>
    </citation>
    <scope>NUCLEOTIDE SEQUENCE [LARGE SCALE GENOMIC DNA]</scope>
    <source>
        <strain evidence="3 4">Ter331</strain>
    </source>
</reference>
<reference evidence="3 4" key="5">
    <citation type="journal article" date="2011" name="ISME J.">
        <title>Dual transcriptional profiling of a bacterial/fungal confrontation: Collimonas fungivorans versus Aspergillus niger.</title>
        <authorList>
            <person name="Mela F."/>
            <person name="Fritsche K."/>
            <person name="de Boer W."/>
            <person name="van Veen J.A."/>
            <person name="de Graaff L.H."/>
            <person name="van den Berg M."/>
            <person name="Leveau J.H."/>
        </authorList>
    </citation>
    <scope>NUCLEOTIDE SEQUENCE [LARGE SCALE GENOMIC DNA]</scope>
    <source>
        <strain evidence="3 4">Ter331</strain>
    </source>
</reference>
<dbReference type="Pfam" id="PF05637">
    <property type="entry name" value="Glyco_transf_34"/>
    <property type="match status" value="1"/>
</dbReference>
<keyword evidence="4" id="KW-1185">Reference proteome</keyword>
<dbReference type="SUPFAM" id="SSF53448">
    <property type="entry name" value="Nucleotide-diphospho-sugar transferases"/>
    <property type="match status" value="1"/>
</dbReference>